<evidence type="ECO:0000256" key="7">
    <source>
        <dbReference type="ARBA" id="ARBA00022729"/>
    </source>
</evidence>
<dbReference type="InterPro" id="IPR018044">
    <property type="entry name" value="Peptidase_S11"/>
</dbReference>
<dbReference type="InterPro" id="IPR012338">
    <property type="entry name" value="Beta-lactam/transpept-like"/>
</dbReference>
<dbReference type="SUPFAM" id="SSF69189">
    <property type="entry name" value="Penicillin-binding protein associated domain"/>
    <property type="match status" value="1"/>
</dbReference>
<evidence type="ECO:0000256" key="6">
    <source>
        <dbReference type="ARBA" id="ARBA00022670"/>
    </source>
</evidence>
<comment type="similarity">
    <text evidence="3 13">Belongs to the peptidase S11 family.</text>
</comment>
<evidence type="ECO:0000256" key="8">
    <source>
        <dbReference type="ARBA" id="ARBA00022801"/>
    </source>
</evidence>
<keyword evidence="9" id="KW-0133">Cell shape</keyword>
<evidence type="ECO:0000256" key="3">
    <source>
        <dbReference type="ARBA" id="ARBA00007164"/>
    </source>
</evidence>
<protein>
    <recommendedName>
        <fullName evidence="4">serine-type D-Ala-D-Ala carboxypeptidase</fullName>
        <ecNumber evidence="4">3.4.16.4</ecNumber>
    </recommendedName>
</protein>
<evidence type="ECO:0000256" key="13">
    <source>
        <dbReference type="RuleBase" id="RU004016"/>
    </source>
</evidence>
<evidence type="ECO:0000256" key="12">
    <source>
        <dbReference type="ARBA" id="ARBA00034000"/>
    </source>
</evidence>
<dbReference type="InterPro" id="IPR012907">
    <property type="entry name" value="Peptidase_S11_C"/>
</dbReference>
<dbReference type="Gene3D" id="2.60.410.10">
    <property type="entry name" value="D-Ala-D-Ala carboxypeptidase, C-terminal domain"/>
    <property type="match status" value="1"/>
</dbReference>
<keyword evidence="6" id="KW-0645">Protease</keyword>
<evidence type="ECO:0000256" key="1">
    <source>
        <dbReference type="ARBA" id="ARBA00003217"/>
    </source>
</evidence>
<comment type="function">
    <text evidence="1">Removes C-terminal D-alanyl residues from sugar-peptide cell wall precursors.</text>
</comment>
<comment type="caution">
    <text evidence="16">The sequence shown here is derived from an EMBL/GenBank/DDBJ whole genome shotgun (WGS) entry which is preliminary data.</text>
</comment>
<accession>A0ABW5CP18</accession>
<dbReference type="EMBL" id="JBHUIJ010000012">
    <property type="protein sequence ID" value="MFD2237773.1"/>
    <property type="molecule type" value="Genomic_DNA"/>
</dbReference>
<dbReference type="PRINTS" id="PR00725">
    <property type="entry name" value="DADACBPTASE1"/>
</dbReference>
<keyword evidence="17" id="KW-1185">Reference proteome</keyword>
<dbReference type="SUPFAM" id="SSF56601">
    <property type="entry name" value="beta-lactamase/transpeptidase-like"/>
    <property type="match status" value="1"/>
</dbReference>
<comment type="catalytic activity">
    <reaction evidence="12">
        <text>Preferential cleavage: (Ac)2-L-Lys-D-Ala-|-D-Ala. Also transpeptidation of peptidyl-alanyl moieties that are N-acyl substituents of D-alanine.</text>
        <dbReference type="EC" id="3.4.16.4"/>
    </reaction>
</comment>
<reference evidence="17" key="1">
    <citation type="journal article" date="2019" name="Int. J. Syst. Evol. Microbiol.">
        <title>The Global Catalogue of Microorganisms (GCM) 10K type strain sequencing project: providing services to taxonomists for standard genome sequencing and annotation.</title>
        <authorList>
            <consortium name="The Broad Institute Genomics Platform"/>
            <consortium name="The Broad Institute Genome Sequencing Center for Infectious Disease"/>
            <person name="Wu L."/>
            <person name="Ma J."/>
        </authorList>
    </citation>
    <scope>NUCLEOTIDE SEQUENCE [LARGE SCALE GENOMIC DNA]</scope>
    <source>
        <strain evidence="17">ZS-35-S2</strain>
    </source>
</reference>
<dbReference type="PANTHER" id="PTHR21581">
    <property type="entry name" value="D-ALANYL-D-ALANINE CARBOXYPEPTIDASE"/>
    <property type="match status" value="1"/>
</dbReference>
<keyword evidence="10" id="KW-0573">Peptidoglycan synthesis</keyword>
<evidence type="ECO:0000256" key="5">
    <source>
        <dbReference type="ARBA" id="ARBA00022645"/>
    </source>
</evidence>
<dbReference type="Gene3D" id="3.40.710.10">
    <property type="entry name" value="DD-peptidase/beta-lactamase superfamily"/>
    <property type="match status" value="1"/>
</dbReference>
<dbReference type="InterPro" id="IPR015956">
    <property type="entry name" value="Peniciliin-bd_prot_C_sf"/>
</dbReference>
<feature type="domain" description="Peptidase S11 D-Ala-D-Ala carboxypeptidase A C-terminal" evidence="15">
    <location>
        <begin position="283"/>
        <end position="373"/>
    </location>
</feature>
<evidence type="ECO:0000256" key="9">
    <source>
        <dbReference type="ARBA" id="ARBA00022960"/>
    </source>
</evidence>
<dbReference type="InterPro" id="IPR037167">
    <property type="entry name" value="Peptidase_S11_C_sf"/>
</dbReference>
<proteinExistence type="inferred from homology"/>
<evidence type="ECO:0000256" key="4">
    <source>
        <dbReference type="ARBA" id="ARBA00012448"/>
    </source>
</evidence>
<dbReference type="SMART" id="SM00936">
    <property type="entry name" value="PBP5_C"/>
    <property type="match status" value="1"/>
</dbReference>
<evidence type="ECO:0000256" key="11">
    <source>
        <dbReference type="ARBA" id="ARBA00023316"/>
    </source>
</evidence>
<evidence type="ECO:0000259" key="15">
    <source>
        <dbReference type="SMART" id="SM00936"/>
    </source>
</evidence>
<organism evidence="16 17">
    <name type="scientific">Aureimonas populi</name>
    <dbReference type="NCBI Taxonomy" id="1701758"/>
    <lineage>
        <taxon>Bacteria</taxon>
        <taxon>Pseudomonadati</taxon>
        <taxon>Pseudomonadota</taxon>
        <taxon>Alphaproteobacteria</taxon>
        <taxon>Hyphomicrobiales</taxon>
        <taxon>Aurantimonadaceae</taxon>
        <taxon>Aureimonas</taxon>
    </lineage>
</organism>
<dbReference type="Proteomes" id="UP001597371">
    <property type="component" value="Unassembled WGS sequence"/>
</dbReference>
<evidence type="ECO:0000256" key="2">
    <source>
        <dbReference type="ARBA" id="ARBA00004752"/>
    </source>
</evidence>
<evidence type="ECO:0000256" key="10">
    <source>
        <dbReference type="ARBA" id="ARBA00022984"/>
    </source>
</evidence>
<keyword evidence="8 16" id="KW-0378">Hydrolase</keyword>
<evidence type="ECO:0000256" key="14">
    <source>
        <dbReference type="SAM" id="SignalP"/>
    </source>
</evidence>
<dbReference type="GO" id="GO:0004180">
    <property type="term" value="F:carboxypeptidase activity"/>
    <property type="evidence" value="ECO:0007669"/>
    <property type="project" value="UniProtKB-KW"/>
</dbReference>
<dbReference type="Pfam" id="PF07943">
    <property type="entry name" value="PBP5_C"/>
    <property type="match status" value="1"/>
</dbReference>
<dbReference type="RefSeq" id="WP_209736377.1">
    <property type="nucleotide sequence ID" value="NZ_CP072611.1"/>
</dbReference>
<dbReference type="Pfam" id="PF00768">
    <property type="entry name" value="Peptidase_S11"/>
    <property type="match status" value="1"/>
</dbReference>
<dbReference type="InterPro" id="IPR001967">
    <property type="entry name" value="Peptidase_S11_N"/>
</dbReference>
<keyword evidence="7 14" id="KW-0732">Signal</keyword>
<dbReference type="EC" id="3.4.16.4" evidence="4"/>
<name>A0ABW5CP18_9HYPH</name>
<feature type="chain" id="PRO_5047462957" description="serine-type D-Ala-D-Ala carboxypeptidase" evidence="14">
    <location>
        <begin position="18"/>
        <end position="395"/>
    </location>
</feature>
<keyword evidence="11" id="KW-0961">Cell wall biogenesis/degradation</keyword>
<evidence type="ECO:0000313" key="17">
    <source>
        <dbReference type="Proteomes" id="UP001597371"/>
    </source>
</evidence>
<gene>
    <name evidence="16" type="ORF">ACFSKQ_09900</name>
</gene>
<evidence type="ECO:0000313" key="16">
    <source>
        <dbReference type="EMBL" id="MFD2237773.1"/>
    </source>
</evidence>
<dbReference type="PANTHER" id="PTHR21581:SF6">
    <property type="entry name" value="TRAFFICKING PROTEIN PARTICLE COMPLEX SUBUNIT 12"/>
    <property type="match status" value="1"/>
</dbReference>
<feature type="signal peptide" evidence="14">
    <location>
        <begin position="1"/>
        <end position="17"/>
    </location>
</feature>
<sequence>MTTGRSQLFFWAFVAFAAVESTPAAAQVRVAAPAMETSAGQAILIDGETGAVLFEKNADQPFPPASLAKLMTAEVVFNALEAGSVLPSTEYRVSDHAWRTGGAPSRTSTMFAEVRSNVPVDSLLRGLIIQQANDACLILAEGLAGSEAAFVALMNERAGELGLAGSKFVNATGLPAEGQATTVRDVARLSRHLERAYPALYELYGEREFEWNRIRQRNRNPLLAMDIGATGLATGFAEGVGYAIAGAVEREGRTTYIALGGLESERMRSSEARRLLDWAQGAFSRKTLVSAGESVGTAMVFGGMADRVSLVADADFVAYVPNDTTERLRAVVVYDGPLQAPVAEGEKVGRLELRVGERVSLSQDLYAGHDVEEGTFASRAVGAVRELAFGWVRAL</sequence>
<keyword evidence="5 16" id="KW-0121">Carboxypeptidase</keyword>
<comment type="pathway">
    <text evidence="2">Cell wall biogenesis; peptidoglycan biosynthesis.</text>
</comment>